<keyword evidence="2" id="KW-0812">Transmembrane</keyword>
<feature type="compositionally biased region" description="Basic and acidic residues" evidence="1">
    <location>
        <begin position="90"/>
        <end position="100"/>
    </location>
</feature>
<evidence type="ECO:0000256" key="2">
    <source>
        <dbReference type="SAM" id="Phobius"/>
    </source>
</evidence>
<reference evidence="3 4" key="1">
    <citation type="submission" date="2021-03" db="EMBL/GenBank/DDBJ databases">
        <title>The complete genome sequence of Acetobacter sacchari TBRC 11175.</title>
        <authorList>
            <person name="Charoenyingcharoen P."/>
            <person name="Yukphan P."/>
        </authorList>
    </citation>
    <scope>NUCLEOTIDE SEQUENCE [LARGE SCALE GENOMIC DNA]</scope>
    <source>
        <strain evidence="3 4">TBRC 11175</strain>
    </source>
</reference>
<evidence type="ECO:0000313" key="3">
    <source>
        <dbReference type="EMBL" id="MBO1359723.1"/>
    </source>
</evidence>
<dbReference type="Proteomes" id="UP000664771">
    <property type="component" value="Unassembled WGS sequence"/>
</dbReference>
<name>A0ABS3LUY2_9PROT</name>
<evidence type="ECO:0000313" key="4">
    <source>
        <dbReference type="Proteomes" id="UP000664771"/>
    </source>
</evidence>
<feature type="transmembrane region" description="Helical" evidence="2">
    <location>
        <begin position="12"/>
        <end position="38"/>
    </location>
</feature>
<feature type="region of interest" description="Disordered" evidence="1">
    <location>
        <begin position="163"/>
        <end position="288"/>
    </location>
</feature>
<comment type="caution">
    <text evidence="3">The sequence shown here is derived from an EMBL/GenBank/DDBJ whole genome shotgun (WGS) entry which is preliminary data.</text>
</comment>
<feature type="compositionally biased region" description="Basic and acidic residues" evidence="1">
    <location>
        <begin position="229"/>
        <end position="240"/>
    </location>
</feature>
<keyword evidence="2" id="KW-0472">Membrane</keyword>
<gene>
    <name evidence="3" type="ORF">J2D73_07930</name>
</gene>
<proteinExistence type="predicted"/>
<accession>A0ABS3LUY2</accession>
<sequence>MSPVLPEWLPLWAQLLILVVGAVFVLAFLLMPFAVFGLKGRLAEIELQLEDVRSDLRVIAARLSGGEVPRDRAGAVGGAVEWTPPAHVGGKPEPEFRQPEFRPASPAGGSLPEAPSDARQAAPSPRPDPATSVNALAAAQRAAAHDVGKVVDASDVRRDVNFFPTNRADDLGNALPRDSQGDGADGSQVVRATDAYEARVTLPPEPQLRSEIRGEFRGAAAADPQRVSSGDRRMPWHEEQPPGGPQRGLSSGSPLGEGGDEIKRSAPGGRSEPVLRWPSRRNDEPAPR</sequence>
<dbReference type="RefSeq" id="WP_207881061.1">
    <property type="nucleotide sequence ID" value="NZ_JAFVMF010000007.1"/>
</dbReference>
<organism evidence="3 4">
    <name type="scientific">Acetobacter sacchari</name>
    <dbReference type="NCBI Taxonomy" id="2661687"/>
    <lineage>
        <taxon>Bacteria</taxon>
        <taxon>Pseudomonadati</taxon>
        <taxon>Pseudomonadota</taxon>
        <taxon>Alphaproteobacteria</taxon>
        <taxon>Acetobacterales</taxon>
        <taxon>Acetobacteraceae</taxon>
        <taxon>Acetobacter</taxon>
    </lineage>
</organism>
<dbReference type="EMBL" id="JAFVMF010000007">
    <property type="protein sequence ID" value="MBO1359723.1"/>
    <property type="molecule type" value="Genomic_DNA"/>
</dbReference>
<keyword evidence="4" id="KW-1185">Reference proteome</keyword>
<feature type="region of interest" description="Disordered" evidence="1">
    <location>
        <begin position="80"/>
        <end position="133"/>
    </location>
</feature>
<evidence type="ECO:0000256" key="1">
    <source>
        <dbReference type="SAM" id="MobiDB-lite"/>
    </source>
</evidence>
<keyword evidence="2" id="KW-1133">Transmembrane helix</keyword>
<protein>
    <submittedName>
        <fullName evidence="3">Uncharacterized protein</fullName>
    </submittedName>
</protein>